<keyword evidence="1" id="KW-1133">Transmembrane helix</keyword>
<feature type="transmembrane region" description="Helical" evidence="1">
    <location>
        <begin position="100"/>
        <end position="123"/>
    </location>
</feature>
<evidence type="ECO:0000256" key="1">
    <source>
        <dbReference type="SAM" id="Phobius"/>
    </source>
</evidence>
<name>A0A3S2WPE5_9BURK</name>
<feature type="transmembrane region" description="Helical" evidence="1">
    <location>
        <begin position="66"/>
        <end position="88"/>
    </location>
</feature>
<evidence type="ECO:0000313" key="2">
    <source>
        <dbReference type="EMBL" id="RVT47441.1"/>
    </source>
</evidence>
<accession>A0A3S2WPE5</accession>
<sequence length="197" mass="21022">MNATTVAFVVAFAAILGTPVIAPLASWWLNRQPAALRVRRLRDLCTGLCLFFVALLLGISTPWFELNALLCGIAYITTGVLAVSAFRVRPRLVGIALGSIGVLVLILSMLLGTVGALAVGLIVGDAAPIYTASLPLNRRCFVKSFGNVTTTSGGYDVTIKYVPPFFPLVALWRADRRFANPTFEPPEACLRAINSGA</sequence>
<proteinExistence type="predicted"/>
<protein>
    <submittedName>
        <fullName evidence="2">Uncharacterized protein</fullName>
    </submittedName>
</protein>
<comment type="caution">
    <text evidence="2">The sequence shown here is derived from an EMBL/GenBank/DDBJ whole genome shotgun (WGS) entry which is preliminary data.</text>
</comment>
<organism evidence="2 3">
    <name type="scientific">Rubrivivax albus</name>
    <dbReference type="NCBI Taxonomy" id="2499835"/>
    <lineage>
        <taxon>Bacteria</taxon>
        <taxon>Pseudomonadati</taxon>
        <taxon>Pseudomonadota</taxon>
        <taxon>Betaproteobacteria</taxon>
        <taxon>Burkholderiales</taxon>
        <taxon>Sphaerotilaceae</taxon>
        <taxon>Rubrivivax</taxon>
    </lineage>
</organism>
<reference evidence="2 3" key="1">
    <citation type="submission" date="2019-01" db="EMBL/GenBank/DDBJ databases">
        <authorList>
            <person name="Chen W.-M."/>
        </authorList>
    </citation>
    <scope>NUCLEOTIDE SEQUENCE [LARGE SCALE GENOMIC DNA]</scope>
    <source>
        <strain evidence="2 3">ICH-3</strain>
    </source>
</reference>
<evidence type="ECO:0000313" key="3">
    <source>
        <dbReference type="Proteomes" id="UP000288178"/>
    </source>
</evidence>
<keyword evidence="1" id="KW-0472">Membrane</keyword>
<keyword evidence="3" id="KW-1185">Reference proteome</keyword>
<dbReference type="Proteomes" id="UP000288178">
    <property type="component" value="Unassembled WGS sequence"/>
</dbReference>
<dbReference type="AlphaFoldDB" id="A0A3S2WPE5"/>
<dbReference type="EMBL" id="SACT01000017">
    <property type="protein sequence ID" value="RVT47441.1"/>
    <property type="molecule type" value="Genomic_DNA"/>
</dbReference>
<gene>
    <name evidence="2" type="ORF">ENE75_24220</name>
</gene>
<keyword evidence="1" id="KW-0812">Transmembrane</keyword>
<feature type="transmembrane region" description="Helical" evidence="1">
    <location>
        <begin position="6"/>
        <end position="29"/>
    </location>
</feature>
<feature type="transmembrane region" description="Helical" evidence="1">
    <location>
        <begin position="41"/>
        <end position="60"/>
    </location>
</feature>